<protein>
    <submittedName>
        <fullName evidence="3">Dsba oxidoreductase protein</fullName>
    </submittedName>
</protein>
<dbReference type="SUPFAM" id="SSF52833">
    <property type="entry name" value="Thioredoxin-like"/>
    <property type="match status" value="1"/>
</dbReference>
<dbReference type="InterPro" id="IPR036249">
    <property type="entry name" value="Thioredoxin-like_sf"/>
</dbReference>
<dbReference type="InterPro" id="IPR001853">
    <property type="entry name" value="DSBA-like_thioredoxin_dom"/>
</dbReference>
<sequence length="252" mass="27574">MYESKVSFIMDTICPWTYIAKTKLDQALARVREDPASASAVTFSLRFRPFQLDPSFPEDVPDRQAWSLREKHMGSEEAQRAYQAHMRALAEPLGLPPLRFDGPTGNTLHAHRLIQLVQGPDRDDDDDDDDDEAAAAAASKYGGPDAAARLVDGLYRRYFGEGAHPASEETLLGALAADAGVPEAEARRLVATEGGRAEGLAEVKTRARDVARDVDAVPTVVVEGRRRDITLTGAKEVVDYVKALETVVRESK</sequence>
<dbReference type="GO" id="GO:0016491">
    <property type="term" value="F:oxidoreductase activity"/>
    <property type="evidence" value="ECO:0007669"/>
    <property type="project" value="InterPro"/>
</dbReference>
<organism evidence="3 4">
    <name type="scientific">Purpureocillium lavendulum</name>
    <dbReference type="NCBI Taxonomy" id="1247861"/>
    <lineage>
        <taxon>Eukaryota</taxon>
        <taxon>Fungi</taxon>
        <taxon>Dikarya</taxon>
        <taxon>Ascomycota</taxon>
        <taxon>Pezizomycotina</taxon>
        <taxon>Sordariomycetes</taxon>
        <taxon>Hypocreomycetidae</taxon>
        <taxon>Hypocreales</taxon>
        <taxon>Ophiocordycipitaceae</taxon>
        <taxon>Purpureocillium</taxon>
    </lineage>
</organism>
<dbReference type="Proteomes" id="UP001163105">
    <property type="component" value="Unassembled WGS sequence"/>
</dbReference>
<accession>A0AB34FUU3</accession>
<dbReference type="EMBL" id="JAQHRD010000003">
    <property type="protein sequence ID" value="KAJ6443248.1"/>
    <property type="molecule type" value="Genomic_DNA"/>
</dbReference>
<dbReference type="PANTHER" id="PTHR13887:SF52">
    <property type="entry name" value="DSBA-LIKE THIOREDOXIN DOMAIN-CONTAINING PROTEIN"/>
    <property type="match status" value="1"/>
</dbReference>
<dbReference type="AlphaFoldDB" id="A0AB34FUU3"/>
<feature type="compositionally biased region" description="Acidic residues" evidence="1">
    <location>
        <begin position="122"/>
        <end position="133"/>
    </location>
</feature>
<proteinExistence type="predicted"/>
<evidence type="ECO:0000256" key="1">
    <source>
        <dbReference type="SAM" id="MobiDB-lite"/>
    </source>
</evidence>
<dbReference type="Gene3D" id="3.40.30.10">
    <property type="entry name" value="Glutaredoxin"/>
    <property type="match status" value="1"/>
</dbReference>
<name>A0AB34FUU3_9HYPO</name>
<comment type="caution">
    <text evidence="3">The sequence shown here is derived from an EMBL/GenBank/DDBJ whole genome shotgun (WGS) entry which is preliminary data.</text>
</comment>
<reference evidence="3" key="1">
    <citation type="submission" date="2023-01" db="EMBL/GenBank/DDBJ databases">
        <title>The growth and conidiation of Purpureocillium lavendulum are regulated by nitrogen source and histone H3K14 acetylation.</title>
        <authorList>
            <person name="Tang P."/>
            <person name="Han J."/>
            <person name="Zhang C."/>
            <person name="Tang P."/>
            <person name="Qi F."/>
            <person name="Zhang K."/>
            <person name="Liang L."/>
        </authorList>
    </citation>
    <scope>NUCLEOTIDE SEQUENCE</scope>
    <source>
        <strain evidence="3">YMF1.00683</strain>
    </source>
</reference>
<keyword evidence="4" id="KW-1185">Reference proteome</keyword>
<evidence type="ECO:0000259" key="2">
    <source>
        <dbReference type="Pfam" id="PF01323"/>
    </source>
</evidence>
<feature type="domain" description="DSBA-like thioredoxin" evidence="2">
    <location>
        <begin position="6"/>
        <end position="244"/>
    </location>
</feature>
<gene>
    <name evidence="3" type="ORF">O9K51_04427</name>
</gene>
<evidence type="ECO:0000313" key="4">
    <source>
        <dbReference type="Proteomes" id="UP001163105"/>
    </source>
</evidence>
<feature type="region of interest" description="Disordered" evidence="1">
    <location>
        <begin position="119"/>
        <end position="141"/>
    </location>
</feature>
<dbReference type="Pfam" id="PF01323">
    <property type="entry name" value="DSBA"/>
    <property type="match status" value="1"/>
</dbReference>
<evidence type="ECO:0000313" key="3">
    <source>
        <dbReference type="EMBL" id="KAJ6443248.1"/>
    </source>
</evidence>
<dbReference type="PANTHER" id="PTHR13887">
    <property type="entry name" value="GLUTATHIONE S-TRANSFERASE KAPPA"/>
    <property type="match status" value="1"/>
</dbReference>